<comment type="similarity">
    <text evidence="2">Belongs to the glycosyl hydrolase 3 family.</text>
</comment>
<evidence type="ECO:0000256" key="4">
    <source>
        <dbReference type="ARBA" id="ARBA00022729"/>
    </source>
</evidence>
<evidence type="ECO:0000259" key="8">
    <source>
        <dbReference type="Pfam" id="PF01915"/>
    </source>
</evidence>
<dbReference type="InterPro" id="IPR002772">
    <property type="entry name" value="Glyco_hydro_3_C"/>
</dbReference>
<dbReference type="GO" id="GO:0009251">
    <property type="term" value="P:glucan catabolic process"/>
    <property type="evidence" value="ECO:0007669"/>
    <property type="project" value="TreeGrafter"/>
</dbReference>
<evidence type="ECO:0000313" key="9">
    <source>
        <dbReference type="EMBL" id="KAF5311540.1"/>
    </source>
</evidence>
<evidence type="ECO:0000256" key="2">
    <source>
        <dbReference type="ARBA" id="ARBA00005336"/>
    </source>
</evidence>
<evidence type="ECO:0000256" key="6">
    <source>
        <dbReference type="ARBA" id="ARBA00023295"/>
    </source>
</evidence>
<keyword evidence="6" id="KW-0326">Glycosidase</keyword>
<evidence type="ECO:0000256" key="3">
    <source>
        <dbReference type="ARBA" id="ARBA00012744"/>
    </source>
</evidence>
<dbReference type="EMBL" id="JAACJM010000548">
    <property type="protein sequence ID" value="KAF5311540.1"/>
    <property type="molecule type" value="Genomic_DNA"/>
</dbReference>
<dbReference type="Pfam" id="PF00933">
    <property type="entry name" value="Glyco_hydro_3"/>
    <property type="match status" value="1"/>
</dbReference>
<keyword evidence="5" id="KW-0378">Hydrolase</keyword>
<name>A0A8H5AUX6_9AGAR</name>
<accession>A0A8H5AUX6</accession>
<keyword evidence="4" id="KW-0732">Signal</keyword>
<feature type="domain" description="Glycoside hydrolase family 3 N-terminal" evidence="7">
    <location>
        <begin position="5"/>
        <end position="59"/>
    </location>
</feature>
<evidence type="ECO:0000256" key="1">
    <source>
        <dbReference type="ARBA" id="ARBA00000448"/>
    </source>
</evidence>
<dbReference type="Pfam" id="PF01915">
    <property type="entry name" value="Glyco_hydro_3_C"/>
    <property type="match status" value="1"/>
</dbReference>
<dbReference type="EC" id="3.2.1.21" evidence="3"/>
<keyword evidence="10" id="KW-1185">Reference proteome</keyword>
<evidence type="ECO:0000256" key="5">
    <source>
        <dbReference type="ARBA" id="ARBA00022801"/>
    </source>
</evidence>
<dbReference type="Gene3D" id="3.20.20.300">
    <property type="entry name" value="Glycoside hydrolase, family 3, N-terminal domain"/>
    <property type="match status" value="1"/>
</dbReference>
<dbReference type="SUPFAM" id="SSF52279">
    <property type="entry name" value="Beta-D-glucan exohydrolase, C-terminal domain"/>
    <property type="match status" value="1"/>
</dbReference>
<protein>
    <recommendedName>
        <fullName evidence="3">beta-glucosidase</fullName>
        <ecNumber evidence="3">3.2.1.21</ecNumber>
    </recommendedName>
</protein>
<feature type="domain" description="Glycoside hydrolase family 3 C-terminal" evidence="8">
    <location>
        <begin position="200"/>
        <end position="269"/>
    </location>
</feature>
<dbReference type="PANTHER" id="PTHR30620:SF16">
    <property type="entry name" value="LYSOSOMAL BETA GLUCOSIDASE"/>
    <property type="match status" value="1"/>
</dbReference>
<dbReference type="PANTHER" id="PTHR30620">
    <property type="entry name" value="PERIPLASMIC BETA-GLUCOSIDASE-RELATED"/>
    <property type="match status" value="1"/>
</dbReference>
<evidence type="ECO:0000313" key="10">
    <source>
        <dbReference type="Proteomes" id="UP000559256"/>
    </source>
</evidence>
<dbReference type="OrthoDB" id="2123594at2759"/>
<sequence length="315" mass="34342">MIGKCLHGVGSFKQSMFPLPIGLAASWDEDLVWRMGRAVGSEARSVGIHACLCPVLDLGGFRAFQSSVEEGRGRGAIMAYHEFNSIPAHINPFFYDALNDPADTISQWFNAGGGVQFYDFGLDLYVNASILEFFSLDLLLQTILSLLSNNTLSLSTLQSQAKGVLNVKWDLGLFDSLLEGDSSSALSSTLASASAYSTWGGRPFAIPQYYAKAAAVLNAFFPSQSGSQAITDVLFGAFNPGGRIILSVQYDVGSLPVYYNYHSMRHTLNYTNVESFPYWPKKIVHMFGTFGKIADLRAIEQKSQNMAGGSKKAFD</sequence>
<dbReference type="InterPro" id="IPR036962">
    <property type="entry name" value="Glyco_hydro_3_N_sf"/>
</dbReference>
<organism evidence="9 10">
    <name type="scientific">Tetrapyrgos nigripes</name>
    <dbReference type="NCBI Taxonomy" id="182062"/>
    <lineage>
        <taxon>Eukaryota</taxon>
        <taxon>Fungi</taxon>
        <taxon>Dikarya</taxon>
        <taxon>Basidiomycota</taxon>
        <taxon>Agaricomycotina</taxon>
        <taxon>Agaricomycetes</taxon>
        <taxon>Agaricomycetidae</taxon>
        <taxon>Agaricales</taxon>
        <taxon>Marasmiineae</taxon>
        <taxon>Marasmiaceae</taxon>
        <taxon>Tetrapyrgos</taxon>
    </lineage>
</organism>
<gene>
    <name evidence="9" type="ORF">D9758_018926</name>
</gene>
<dbReference type="InterPro" id="IPR036881">
    <property type="entry name" value="Glyco_hydro_3_C_sf"/>
</dbReference>
<dbReference type="InterPro" id="IPR051915">
    <property type="entry name" value="Cellulose_Degrad_GH3"/>
</dbReference>
<dbReference type="Gene3D" id="3.40.50.1700">
    <property type="entry name" value="Glycoside hydrolase family 3 C-terminal domain"/>
    <property type="match status" value="1"/>
</dbReference>
<evidence type="ECO:0000259" key="7">
    <source>
        <dbReference type="Pfam" id="PF00933"/>
    </source>
</evidence>
<dbReference type="InterPro" id="IPR017853">
    <property type="entry name" value="GH"/>
</dbReference>
<dbReference type="GO" id="GO:0008422">
    <property type="term" value="F:beta-glucosidase activity"/>
    <property type="evidence" value="ECO:0007669"/>
    <property type="project" value="UniProtKB-EC"/>
</dbReference>
<reference evidence="9 10" key="1">
    <citation type="journal article" date="2020" name="ISME J.">
        <title>Uncovering the hidden diversity of litter-decomposition mechanisms in mushroom-forming fungi.</title>
        <authorList>
            <person name="Floudas D."/>
            <person name="Bentzer J."/>
            <person name="Ahren D."/>
            <person name="Johansson T."/>
            <person name="Persson P."/>
            <person name="Tunlid A."/>
        </authorList>
    </citation>
    <scope>NUCLEOTIDE SEQUENCE [LARGE SCALE GENOMIC DNA]</scope>
    <source>
        <strain evidence="9 10">CBS 291.85</strain>
    </source>
</reference>
<comment type="caution">
    <text evidence="9">The sequence shown here is derived from an EMBL/GenBank/DDBJ whole genome shotgun (WGS) entry which is preliminary data.</text>
</comment>
<comment type="catalytic activity">
    <reaction evidence="1">
        <text>Hydrolysis of terminal, non-reducing beta-D-glucosyl residues with release of beta-D-glucose.</text>
        <dbReference type="EC" id="3.2.1.21"/>
    </reaction>
</comment>
<dbReference type="SUPFAM" id="SSF51445">
    <property type="entry name" value="(Trans)glycosidases"/>
    <property type="match status" value="1"/>
</dbReference>
<dbReference type="InterPro" id="IPR001764">
    <property type="entry name" value="Glyco_hydro_3_N"/>
</dbReference>
<dbReference type="AlphaFoldDB" id="A0A8H5AUX6"/>
<dbReference type="Proteomes" id="UP000559256">
    <property type="component" value="Unassembled WGS sequence"/>
</dbReference>
<proteinExistence type="inferred from homology"/>